<feature type="transmembrane region" description="Helical" evidence="1">
    <location>
        <begin position="232"/>
        <end position="253"/>
    </location>
</feature>
<keyword evidence="1" id="KW-0472">Membrane</keyword>
<dbReference type="AlphaFoldDB" id="A0A2P8DPP3"/>
<evidence type="ECO:0000313" key="2">
    <source>
        <dbReference type="EMBL" id="PSK99195.1"/>
    </source>
</evidence>
<organism evidence="2 3">
    <name type="scientific">Haloactinopolyspora alba</name>
    <dbReference type="NCBI Taxonomy" id="648780"/>
    <lineage>
        <taxon>Bacteria</taxon>
        <taxon>Bacillati</taxon>
        <taxon>Actinomycetota</taxon>
        <taxon>Actinomycetes</taxon>
        <taxon>Jiangellales</taxon>
        <taxon>Jiangellaceae</taxon>
        <taxon>Haloactinopolyspora</taxon>
    </lineage>
</organism>
<keyword evidence="3" id="KW-1185">Reference proteome</keyword>
<dbReference type="EMBL" id="PYGE01000018">
    <property type="protein sequence ID" value="PSK99195.1"/>
    <property type="molecule type" value="Genomic_DNA"/>
</dbReference>
<comment type="caution">
    <text evidence="2">The sequence shown here is derived from an EMBL/GenBank/DDBJ whole genome shotgun (WGS) entry which is preliminary data.</text>
</comment>
<feature type="transmembrane region" description="Helical" evidence="1">
    <location>
        <begin position="132"/>
        <end position="150"/>
    </location>
</feature>
<feature type="transmembrane region" description="Helical" evidence="1">
    <location>
        <begin position="179"/>
        <end position="200"/>
    </location>
</feature>
<keyword evidence="1" id="KW-0812">Transmembrane</keyword>
<proteinExistence type="predicted"/>
<feature type="transmembrane region" description="Helical" evidence="1">
    <location>
        <begin position="50"/>
        <end position="72"/>
    </location>
</feature>
<dbReference type="RefSeq" id="WP_106539074.1">
    <property type="nucleotide sequence ID" value="NZ_PYGE01000018.1"/>
</dbReference>
<evidence type="ECO:0000313" key="3">
    <source>
        <dbReference type="Proteomes" id="UP000243528"/>
    </source>
</evidence>
<keyword evidence="1" id="KW-1133">Transmembrane helix</keyword>
<gene>
    <name evidence="2" type="ORF">CLV30_11897</name>
</gene>
<dbReference type="Proteomes" id="UP000243528">
    <property type="component" value="Unassembled WGS sequence"/>
</dbReference>
<evidence type="ECO:0000256" key="1">
    <source>
        <dbReference type="SAM" id="Phobius"/>
    </source>
</evidence>
<name>A0A2P8DPP3_9ACTN</name>
<protein>
    <submittedName>
        <fullName evidence="2">Uncharacterized protein</fullName>
    </submittedName>
</protein>
<feature type="transmembrane region" description="Helical" evidence="1">
    <location>
        <begin position="79"/>
        <end position="99"/>
    </location>
</feature>
<feature type="transmembrane region" description="Helical" evidence="1">
    <location>
        <begin position="280"/>
        <end position="300"/>
    </location>
</feature>
<accession>A0A2P8DPP3</accession>
<sequence>MSALLAVVVTMIVAIAVIALAGAARRTPPPAAGTPASEASRRVDAHLRRARLAGITLVIAAATSIAASSAALSRAEQGWPLFVAVPLAALLLPIAVAVGESTAPIRRTSVVRTATLRPRDSATYLPAWRLSLMRASAGTAAIAMIIGIVTATDGRRLVYSCADLSTSFAGGASSPYPGAVYAVPGVLALTAVVLVAELTVRRIVGRPPAGDPELDPDAELDERLRCTALRSVARAASTAAAVLLVQTSLPMAWQLNRAADALADAGCGDGSIAAWWDVPAYAGAALGLSILAALAVDVYAGRPARVRTRSGARS</sequence>
<reference evidence="2 3" key="1">
    <citation type="submission" date="2018-03" db="EMBL/GenBank/DDBJ databases">
        <title>Genomic Encyclopedia of Archaeal and Bacterial Type Strains, Phase II (KMG-II): from individual species to whole genera.</title>
        <authorList>
            <person name="Goeker M."/>
        </authorList>
    </citation>
    <scope>NUCLEOTIDE SEQUENCE [LARGE SCALE GENOMIC DNA]</scope>
    <source>
        <strain evidence="2 3">DSM 45211</strain>
    </source>
</reference>